<evidence type="ECO:0000313" key="9">
    <source>
        <dbReference type="EMBL" id="OHT02646.1"/>
    </source>
</evidence>
<evidence type="ECO:0000256" key="2">
    <source>
        <dbReference type="ARBA" id="ARBA00022729"/>
    </source>
</evidence>
<keyword evidence="5 7" id="KW-0443">Lipid metabolism</keyword>
<dbReference type="PANTHER" id="PTHR12370:SF3">
    <property type="entry name" value="PHOSPHOLIPASE B-LIKE 2-RELATED"/>
    <property type="match status" value="1"/>
</dbReference>
<evidence type="ECO:0000256" key="5">
    <source>
        <dbReference type="ARBA" id="ARBA00023098"/>
    </source>
</evidence>
<proteinExistence type="inferred from homology"/>
<dbReference type="GeneID" id="94828189"/>
<dbReference type="OrthoDB" id="443524at2759"/>
<evidence type="ECO:0000256" key="8">
    <source>
        <dbReference type="SAM" id="Phobius"/>
    </source>
</evidence>
<dbReference type="GO" id="GO:0004620">
    <property type="term" value="F:phospholipase activity"/>
    <property type="evidence" value="ECO:0007669"/>
    <property type="project" value="InterPro"/>
</dbReference>
<dbReference type="AlphaFoldDB" id="A0A1J4JYR9"/>
<dbReference type="Proteomes" id="UP000179807">
    <property type="component" value="Unassembled WGS sequence"/>
</dbReference>
<dbReference type="GO" id="GO:0009395">
    <property type="term" value="P:phospholipid catabolic process"/>
    <property type="evidence" value="ECO:0007669"/>
    <property type="project" value="TreeGrafter"/>
</dbReference>
<dbReference type="InterPro" id="IPR007000">
    <property type="entry name" value="PLipase_B-like"/>
</dbReference>
<keyword evidence="3 7" id="KW-0378">Hydrolase</keyword>
<keyword evidence="8" id="KW-0812">Transmembrane</keyword>
<reference evidence="9" key="1">
    <citation type="submission" date="2016-10" db="EMBL/GenBank/DDBJ databases">
        <authorList>
            <person name="Benchimol M."/>
            <person name="Almeida L.G."/>
            <person name="Vasconcelos A.T."/>
            <person name="Perreira-Neves A."/>
            <person name="Rosa I.A."/>
            <person name="Tasca T."/>
            <person name="Bogo M.R."/>
            <person name="de Souza W."/>
        </authorList>
    </citation>
    <scope>NUCLEOTIDE SEQUENCE [LARGE SCALE GENOMIC DNA]</scope>
    <source>
        <strain evidence="9">K</strain>
    </source>
</reference>
<keyword evidence="8" id="KW-1133">Transmembrane helix</keyword>
<keyword evidence="6" id="KW-0325">Glycoprotein</keyword>
<dbReference type="PANTHER" id="PTHR12370">
    <property type="entry name" value="PHOSPHOLIPASE B-RELATED"/>
    <property type="match status" value="1"/>
</dbReference>
<dbReference type="Pfam" id="PF04916">
    <property type="entry name" value="Phospholip_B"/>
    <property type="match status" value="1"/>
</dbReference>
<dbReference type="EC" id="3.1.1.-" evidence="7"/>
<dbReference type="RefSeq" id="XP_068355782.1">
    <property type="nucleotide sequence ID" value="XM_068493485.1"/>
</dbReference>
<dbReference type="VEuPathDB" id="TrichDB:TRFO_07081"/>
<gene>
    <name evidence="9" type="ORF">TRFO_07081</name>
</gene>
<keyword evidence="2 7" id="KW-0732">Signal</keyword>
<dbReference type="EMBL" id="MLAK01000860">
    <property type="protein sequence ID" value="OHT02646.1"/>
    <property type="molecule type" value="Genomic_DNA"/>
</dbReference>
<evidence type="ECO:0000313" key="10">
    <source>
        <dbReference type="Proteomes" id="UP000179807"/>
    </source>
</evidence>
<protein>
    <recommendedName>
        <fullName evidence="7">Phospholipase B-like</fullName>
        <ecNumber evidence="7">3.1.1.-</ecNumber>
    </recommendedName>
</protein>
<keyword evidence="8" id="KW-0472">Membrane</keyword>
<feature type="transmembrane region" description="Helical" evidence="8">
    <location>
        <begin position="576"/>
        <end position="598"/>
    </location>
</feature>
<evidence type="ECO:0000256" key="3">
    <source>
        <dbReference type="ARBA" id="ARBA00022801"/>
    </source>
</evidence>
<comment type="similarity">
    <text evidence="1 7">Belongs to the phospholipase B-like family.</text>
</comment>
<feature type="chain" id="PRO_5011819035" description="Phospholipase B-like" evidence="7">
    <location>
        <begin position="17"/>
        <end position="618"/>
    </location>
</feature>
<name>A0A1J4JYR9_9EUKA</name>
<keyword evidence="4 7" id="KW-0442">Lipid degradation</keyword>
<organism evidence="9 10">
    <name type="scientific">Tritrichomonas foetus</name>
    <dbReference type="NCBI Taxonomy" id="1144522"/>
    <lineage>
        <taxon>Eukaryota</taxon>
        <taxon>Metamonada</taxon>
        <taxon>Parabasalia</taxon>
        <taxon>Tritrichomonadida</taxon>
        <taxon>Tritrichomonadidae</taxon>
        <taxon>Tritrichomonas</taxon>
    </lineage>
</organism>
<comment type="caution">
    <text evidence="9">The sequence shown here is derived from an EMBL/GenBank/DDBJ whole genome shotgun (WGS) entry which is preliminary data.</text>
</comment>
<comment type="function">
    <text evidence="7">Putative phospholipase.</text>
</comment>
<accession>A0A1J4JYR9</accession>
<keyword evidence="10" id="KW-1185">Reference proteome</keyword>
<dbReference type="GO" id="GO:0005576">
    <property type="term" value="C:extracellular region"/>
    <property type="evidence" value="ECO:0007669"/>
    <property type="project" value="TreeGrafter"/>
</dbReference>
<evidence type="ECO:0000256" key="4">
    <source>
        <dbReference type="ARBA" id="ARBA00022963"/>
    </source>
</evidence>
<sequence>MFFLLTLASSIPYVNYTGYIDQNGEVIAKEGLLDDGDCWAEWSDTLNSTGWYHITLRASEKLDGGKMGYCIGYLEGMLTHTRIYQSTMLFFDQTNIPRENHESHYGYTRLVEWYTPHLEWLKSCIDAYPDSKYWRQINVIYSMLMGLHDGYDVASPANEKLSLMEMFVMVAMGDSLELLASWDWIPRNAEILQRCTGVIKMSPEEDDIYFAHNSWTDYRCLHSYLKKYIIPTPDFSSPEVFLSTQMGLLSSPDDFFVNGGGLMVFETTFTLQNRTLYTHYCHPRLVLNWMRTLLAMFTATNVQEWEDQFLKLNSGTYNNDYFVVDTKLLKREGRVEKDLIHVVAQLPGPFRWVEDLTQELYEKTFVASFNVPKIKSASDFMEYERAIGVSAGFCNYTECSRFLITTRESPRLKDFETFKHFMRYSGFERDAYGVYKGVHDHSCTISSRGDLGHNPNSHGGINTKATMASAVFTKMHLWTINSPSTEQYEPIDWRKPPLDKLKHDGLIDVWNFSWWEDEMDGFDRCAIITDSRTCADTHFCGWCGVDKKCMPGNKKGPYFNAKCGGNWRTSNEKSFLWMYITFPIIAVCAIVIIAVVVCNRVRKQRDAQLVNQTFNTIN</sequence>
<evidence type="ECO:0000256" key="1">
    <source>
        <dbReference type="ARBA" id="ARBA00007835"/>
    </source>
</evidence>
<dbReference type="Gene3D" id="3.60.60.30">
    <property type="match status" value="1"/>
</dbReference>
<evidence type="ECO:0000256" key="7">
    <source>
        <dbReference type="RuleBase" id="RU364138"/>
    </source>
</evidence>
<feature type="signal peptide" evidence="7">
    <location>
        <begin position="1"/>
        <end position="16"/>
    </location>
</feature>
<evidence type="ECO:0000256" key="6">
    <source>
        <dbReference type="ARBA" id="ARBA00023180"/>
    </source>
</evidence>